<name>A0AA97PGE9_PYRO3</name>
<proteinExistence type="predicted"/>
<sequence length="155" mass="17122">MVDADARPRPPKDYEQFPDEALERYLELPSEETIKQIRALEIDEGDEMAVHRRNVLSQSRHNMRLCDECVPGPMGSGCKVCLVKLCCNPSSSQGTAAPSAAARDNCGGECASPNGFDKFIPSMRVRCLQAIDHYRMLSDDSSIKAIAKVLMELFG</sequence>
<protein>
    <submittedName>
        <fullName evidence="1">Uncharacterized protein</fullName>
    </submittedName>
</protein>
<reference evidence="1" key="1">
    <citation type="journal article" date="2012" name="PLoS Genet.">
        <title>Comparative analysis of the genomes of two field isolates of the rice blast fungus Magnaporthe oryzae.</title>
        <authorList>
            <person name="Xue M."/>
            <person name="Yang J."/>
            <person name="Li Z."/>
            <person name="Hu S."/>
            <person name="Yao N."/>
            <person name="Dean R.A."/>
            <person name="Zhao W."/>
            <person name="Shen M."/>
            <person name="Zhang H."/>
            <person name="Li C."/>
            <person name="Liu L."/>
            <person name="Cao L."/>
            <person name="Xu X."/>
            <person name="Xing Y."/>
            <person name="Hsiang T."/>
            <person name="Zhang Z."/>
            <person name="Xu J.R."/>
            <person name="Peng Y.L."/>
        </authorList>
    </citation>
    <scope>NUCLEOTIDE SEQUENCE</scope>
    <source>
        <strain evidence="1">Y34</strain>
    </source>
</reference>
<organism evidence="1">
    <name type="scientific">Pyricularia oryzae (strain Y34)</name>
    <name type="common">Rice blast fungus</name>
    <name type="synonym">Magnaporthe oryzae</name>
    <dbReference type="NCBI Taxonomy" id="1143189"/>
    <lineage>
        <taxon>Eukaryota</taxon>
        <taxon>Fungi</taxon>
        <taxon>Dikarya</taxon>
        <taxon>Ascomycota</taxon>
        <taxon>Pezizomycotina</taxon>
        <taxon>Sordariomycetes</taxon>
        <taxon>Sordariomycetidae</taxon>
        <taxon>Magnaporthales</taxon>
        <taxon>Pyriculariaceae</taxon>
        <taxon>Pyricularia</taxon>
    </lineage>
</organism>
<gene>
    <name evidence="1" type="ORF">OOU_Y34scaffold00911g1</name>
</gene>
<dbReference type="EMBL" id="JH793067">
    <property type="protein sequence ID" value="ELQ33661.1"/>
    <property type="molecule type" value="Genomic_DNA"/>
</dbReference>
<evidence type="ECO:0000313" key="1">
    <source>
        <dbReference type="EMBL" id="ELQ33661.1"/>
    </source>
</evidence>
<accession>A0AA97PGE9</accession>
<dbReference type="AlphaFoldDB" id="A0AA97PGE9"/>
<dbReference type="Proteomes" id="UP000011086">
    <property type="component" value="Unassembled WGS sequence"/>
</dbReference>